<dbReference type="EMBL" id="CAMKVN010008314">
    <property type="protein sequence ID" value="CAI2192393.1"/>
    <property type="molecule type" value="Genomic_DNA"/>
</dbReference>
<feature type="domain" description="Integrase catalytic" evidence="1">
    <location>
        <begin position="1"/>
        <end position="112"/>
    </location>
</feature>
<dbReference type="AlphaFoldDB" id="A0A9W4T499"/>
<dbReference type="GO" id="GO:0005634">
    <property type="term" value="C:nucleus"/>
    <property type="evidence" value="ECO:0007669"/>
    <property type="project" value="UniProtKB-ARBA"/>
</dbReference>
<dbReference type="InterPro" id="IPR001584">
    <property type="entry name" value="Integrase_cat-core"/>
</dbReference>
<dbReference type="OrthoDB" id="2425196at2759"/>
<dbReference type="InterPro" id="IPR036397">
    <property type="entry name" value="RNaseH_sf"/>
</dbReference>
<dbReference type="Proteomes" id="UP001153678">
    <property type="component" value="Unassembled WGS sequence"/>
</dbReference>
<proteinExistence type="predicted"/>
<sequence length="112" mass="12978">SYDQIGNKIYKFVLNCVNIVTCIKWTYSLTKRDSTSVAIGFEKLFNSQKCLLTWPKKYLMVDGGVEFWGDVIRLMNKYSVNIRIANSKESIGIVERFNKILQKWSSIIQDAN</sequence>
<evidence type="ECO:0000313" key="3">
    <source>
        <dbReference type="Proteomes" id="UP001153678"/>
    </source>
</evidence>
<gene>
    <name evidence="2" type="ORF">FWILDA_LOCUS15555</name>
</gene>
<dbReference type="SUPFAM" id="SSF53098">
    <property type="entry name" value="Ribonuclease H-like"/>
    <property type="match status" value="1"/>
</dbReference>
<keyword evidence="3" id="KW-1185">Reference proteome</keyword>
<reference evidence="2" key="1">
    <citation type="submission" date="2022-08" db="EMBL/GenBank/DDBJ databases">
        <authorList>
            <person name="Kallberg Y."/>
            <person name="Tangrot J."/>
            <person name="Rosling A."/>
        </authorList>
    </citation>
    <scope>NUCLEOTIDE SEQUENCE</scope>
    <source>
        <strain evidence="2">Wild A</strain>
    </source>
</reference>
<accession>A0A9W4T499</accession>
<organism evidence="2 3">
    <name type="scientific">Funneliformis geosporum</name>
    <dbReference type="NCBI Taxonomy" id="1117311"/>
    <lineage>
        <taxon>Eukaryota</taxon>
        <taxon>Fungi</taxon>
        <taxon>Fungi incertae sedis</taxon>
        <taxon>Mucoromycota</taxon>
        <taxon>Glomeromycotina</taxon>
        <taxon>Glomeromycetes</taxon>
        <taxon>Glomerales</taxon>
        <taxon>Glomeraceae</taxon>
        <taxon>Funneliformis</taxon>
    </lineage>
</organism>
<dbReference type="GO" id="GO:0003676">
    <property type="term" value="F:nucleic acid binding"/>
    <property type="evidence" value="ECO:0007669"/>
    <property type="project" value="InterPro"/>
</dbReference>
<name>A0A9W4T499_9GLOM</name>
<dbReference type="Gene3D" id="3.30.420.10">
    <property type="entry name" value="Ribonuclease H-like superfamily/Ribonuclease H"/>
    <property type="match status" value="1"/>
</dbReference>
<dbReference type="InterPro" id="IPR012337">
    <property type="entry name" value="RNaseH-like_sf"/>
</dbReference>
<feature type="non-terminal residue" evidence="2">
    <location>
        <position position="1"/>
    </location>
</feature>
<dbReference type="GO" id="GO:0015074">
    <property type="term" value="P:DNA integration"/>
    <property type="evidence" value="ECO:0007669"/>
    <property type="project" value="InterPro"/>
</dbReference>
<evidence type="ECO:0000259" key="1">
    <source>
        <dbReference type="PROSITE" id="PS50994"/>
    </source>
</evidence>
<evidence type="ECO:0000313" key="2">
    <source>
        <dbReference type="EMBL" id="CAI2192393.1"/>
    </source>
</evidence>
<comment type="caution">
    <text evidence="2">The sequence shown here is derived from an EMBL/GenBank/DDBJ whole genome shotgun (WGS) entry which is preliminary data.</text>
</comment>
<dbReference type="PROSITE" id="PS50994">
    <property type="entry name" value="INTEGRASE"/>
    <property type="match status" value="1"/>
</dbReference>
<protein>
    <submittedName>
        <fullName evidence="2">11308_t:CDS:1</fullName>
    </submittedName>
</protein>